<proteinExistence type="predicted"/>
<organism evidence="1">
    <name type="scientific">freshwater metagenome</name>
    <dbReference type="NCBI Taxonomy" id="449393"/>
    <lineage>
        <taxon>unclassified sequences</taxon>
        <taxon>metagenomes</taxon>
        <taxon>ecological metagenomes</taxon>
    </lineage>
</organism>
<sequence length="54" mass="5860">MSSAEAMLARTAGWRYTTPLTMQPMRIREVAWASAVSETHPSMHGPEVSGTLIG</sequence>
<reference evidence="1" key="1">
    <citation type="submission" date="2020-05" db="EMBL/GenBank/DDBJ databases">
        <authorList>
            <person name="Chiriac C."/>
            <person name="Salcher M."/>
            <person name="Ghai R."/>
            <person name="Kavagutti S V."/>
        </authorList>
    </citation>
    <scope>NUCLEOTIDE SEQUENCE</scope>
</reference>
<gene>
    <name evidence="1" type="ORF">UFOPK3417_00749</name>
</gene>
<name>A0A6J7DQV2_9ZZZZ</name>
<dbReference type="EMBL" id="CAFBLR010000055">
    <property type="protein sequence ID" value="CAB4871074.1"/>
    <property type="molecule type" value="Genomic_DNA"/>
</dbReference>
<accession>A0A6J7DQV2</accession>
<dbReference type="AlphaFoldDB" id="A0A6J7DQV2"/>
<protein>
    <submittedName>
        <fullName evidence="1">Unannotated protein</fullName>
    </submittedName>
</protein>
<evidence type="ECO:0000313" key="1">
    <source>
        <dbReference type="EMBL" id="CAB4871074.1"/>
    </source>
</evidence>